<comment type="subcellular location">
    <subcellularLocation>
        <location evidence="1">Membrane</location>
        <topology evidence="1">Multi-pass membrane protein</topology>
    </subcellularLocation>
</comment>
<keyword evidence="5 7" id="KW-0472">Membrane</keyword>
<feature type="transmembrane region" description="Helical" evidence="7">
    <location>
        <begin position="156"/>
        <end position="174"/>
    </location>
</feature>
<feature type="region of interest" description="Disordered" evidence="6">
    <location>
        <begin position="292"/>
        <end position="313"/>
    </location>
</feature>
<evidence type="ECO:0000256" key="3">
    <source>
        <dbReference type="ARBA" id="ARBA00022692"/>
    </source>
</evidence>
<evidence type="ECO:0000256" key="1">
    <source>
        <dbReference type="ARBA" id="ARBA00004141"/>
    </source>
</evidence>
<dbReference type="GO" id="GO:0016020">
    <property type="term" value="C:membrane"/>
    <property type="evidence" value="ECO:0007669"/>
    <property type="project" value="UniProtKB-SubCell"/>
</dbReference>
<evidence type="ECO:0000256" key="4">
    <source>
        <dbReference type="ARBA" id="ARBA00022989"/>
    </source>
</evidence>
<comment type="similarity">
    <text evidence="2">Belongs to the MS4A family.</text>
</comment>
<accession>A0A6J2RG04</accession>
<keyword evidence="4 7" id="KW-1133">Transmembrane helix</keyword>
<dbReference type="Pfam" id="PF04103">
    <property type="entry name" value="CD20"/>
    <property type="match status" value="1"/>
</dbReference>
<evidence type="ECO:0000313" key="8">
    <source>
        <dbReference type="Proteomes" id="UP000504630"/>
    </source>
</evidence>
<dbReference type="InterPro" id="IPR007237">
    <property type="entry name" value="CD20-like"/>
</dbReference>
<sequence length="313" mass="34236">MIGTLHIHLYIYVSKGLSLFPDEGSTSGNRSAHPLFPRTNPSNESAGEHNLDLFQHKQCTGAGRMAVTMTKAEGITVLTLSSDPQSVCPPLCQIFKSLCYSPVCCSVSQHLRGVQRTSQSVLGSLQIMVGLLNIGIGAILCSMHGVGMYMLRDTAFPFWLGGLFMLFGIVGILSEKYPSPCLVMINLILNLVGVAFAITAIVLYSINMGNIGMWYMCNNRYSDYNWRYGTTTPSPGSDIMMEKCLEGKALILMLVRSMNALMIVLSVLELCLVISSAVLSIKALRRRTSENRENKIGDPELNKPLLETSNPTA</sequence>
<evidence type="ECO:0000256" key="2">
    <source>
        <dbReference type="ARBA" id="ARBA00009565"/>
    </source>
</evidence>
<keyword evidence="3 7" id="KW-0812">Transmembrane</keyword>
<keyword evidence="8" id="KW-1185">Reference proteome</keyword>
<dbReference type="InterPro" id="IPR030417">
    <property type="entry name" value="MS4A"/>
</dbReference>
<dbReference type="InParanoid" id="A0A6J2RG04"/>
<dbReference type="RefSeq" id="XP_029308275.1">
    <property type="nucleotide sequence ID" value="XM_029452415.1"/>
</dbReference>
<protein>
    <submittedName>
        <fullName evidence="9">LOW QUALITY PROTEIN: transmembrane protein 176B-like</fullName>
    </submittedName>
</protein>
<dbReference type="OrthoDB" id="8951938at2759"/>
<dbReference type="Proteomes" id="UP000504630">
    <property type="component" value="Chromosome 16"/>
</dbReference>
<dbReference type="PANTHER" id="PTHR23320">
    <property type="entry name" value="MEMBRANE-SPANNING 4-DOMAINS SUBFAMILY A MS4A -RELATED"/>
    <property type="match status" value="1"/>
</dbReference>
<proteinExistence type="inferred from homology"/>
<feature type="transmembrane region" description="Helical" evidence="7">
    <location>
        <begin position="260"/>
        <end position="281"/>
    </location>
</feature>
<evidence type="ECO:0000256" key="7">
    <source>
        <dbReference type="SAM" id="Phobius"/>
    </source>
</evidence>
<evidence type="ECO:0000313" key="9">
    <source>
        <dbReference type="RefSeq" id="XP_029308275.1"/>
    </source>
</evidence>
<feature type="region of interest" description="Disordered" evidence="6">
    <location>
        <begin position="23"/>
        <end position="47"/>
    </location>
</feature>
<dbReference type="FunCoup" id="A0A6J2RG04">
    <property type="interactions" value="4"/>
</dbReference>
<dbReference type="PANTHER" id="PTHR23320:SF125">
    <property type="entry name" value="TRANSMEMBRANE PROTEIN 176L.1-RELATED"/>
    <property type="match status" value="1"/>
</dbReference>
<dbReference type="KEGG" id="cgob:115021770"/>
<gene>
    <name evidence="9" type="primary">LOC115021770</name>
</gene>
<dbReference type="GeneID" id="115021770"/>
<feature type="transmembrane region" description="Helical" evidence="7">
    <location>
        <begin position="181"/>
        <end position="206"/>
    </location>
</feature>
<feature type="transmembrane region" description="Helical" evidence="7">
    <location>
        <begin position="125"/>
        <end position="150"/>
    </location>
</feature>
<evidence type="ECO:0000256" key="6">
    <source>
        <dbReference type="SAM" id="MobiDB-lite"/>
    </source>
</evidence>
<name>A0A6J2RG04_COTGO</name>
<organism evidence="8 9">
    <name type="scientific">Cottoperca gobio</name>
    <name type="common">Frogmouth</name>
    <name type="synonym">Aphritis gobio</name>
    <dbReference type="NCBI Taxonomy" id="56716"/>
    <lineage>
        <taxon>Eukaryota</taxon>
        <taxon>Metazoa</taxon>
        <taxon>Chordata</taxon>
        <taxon>Craniata</taxon>
        <taxon>Vertebrata</taxon>
        <taxon>Euteleostomi</taxon>
        <taxon>Actinopterygii</taxon>
        <taxon>Neopterygii</taxon>
        <taxon>Teleostei</taxon>
        <taxon>Neoteleostei</taxon>
        <taxon>Acanthomorphata</taxon>
        <taxon>Eupercaria</taxon>
        <taxon>Perciformes</taxon>
        <taxon>Notothenioidei</taxon>
        <taxon>Bovichtidae</taxon>
        <taxon>Cottoperca</taxon>
    </lineage>
</organism>
<feature type="compositionally biased region" description="Basic and acidic residues" evidence="6">
    <location>
        <begin position="292"/>
        <end position="301"/>
    </location>
</feature>
<evidence type="ECO:0000256" key="5">
    <source>
        <dbReference type="ARBA" id="ARBA00023136"/>
    </source>
</evidence>
<reference evidence="9" key="1">
    <citation type="submission" date="2025-08" db="UniProtKB">
        <authorList>
            <consortium name="RefSeq"/>
        </authorList>
    </citation>
    <scope>IDENTIFICATION</scope>
</reference>
<dbReference type="AlphaFoldDB" id="A0A6J2RG04"/>